<keyword evidence="1" id="KW-1133">Transmembrane helix</keyword>
<dbReference type="Proteomes" id="UP000612282">
    <property type="component" value="Unassembled WGS sequence"/>
</dbReference>
<feature type="transmembrane region" description="Helical" evidence="1">
    <location>
        <begin position="209"/>
        <end position="230"/>
    </location>
</feature>
<feature type="transmembrane region" description="Helical" evidence="1">
    <location>
        <begin position="242"/>
        <end position="263"/>
    </location>
</feature>
<sequence length="329" mass="36368">MTSIIDRYVWTVLRRVPEQQRTDIERELRASIEDAVDARVDGGEDREPAVERTLLELGDPDRLADGYAERRSYLIGPEFYPVWRRLLITLVATVLPIVVIVAVVLRVLGGATFGEVVGTVFGTLFTVGAHLVFWVTLTFAIIERAGVGRGELRGRRAWGLEDLPRYEPGVMTPGQLAAAALWPVLLIAALVLQQFTFTEVPVLNPGNWTFWWPYLIVVLVLEVGYAAWLFRRGGWGHTVTIVNAVLAVLFSGPVVWLAASGGFFNPEFVATLDWGTVDPARWLGNSVMIFAVVGAVWDIADVAVRTERARRGLPTMVPGTGREFTSPLS</sequence>
<feature type="transmembrane region" description="Helical" evidence="1">
    <location>
        <begin position="176"/>
        <end position="197"/>
    </location>
</feature>
<organism evidence="2 3">
    <name type="scientific">Actinoplanes couchii</name>
    <dbReference type="NCBI Taxonomy" id="403638"/>
    <lineage>
        <taxon>Bacteria</taxon>
        <taxon>Bacillati</taxon>
        <taxon>Actinomycetota</taxon>
        <taxon>Actinomycetes</taxon>
        <taxon>Micromonosporales</taxon>
        <taxon>Micromonosporaceae</taxon>
        <taxon>Actinoplanes</taxon>
    </lineage>
</organism>
<feature type="transmembrane region" description="Helical" evidence="1">
    <location>
        <begin position="283"/>
        <end position="304"/>
    </location>
</feature>
<gene>
    <name evidence="2" type="ORF">Aco03nite_002090</name>
</gene>
<dbReference type="InterPro" id="IPR047928">
    <property type="entry name" value="Perm_prefix_1"/>
</dbReference>
<proteinExistence type="predicted"/>
<dbReference type="EMBL" id="BOMG01000004">
    <property type="protein sequence ID" value="GID51805.1"/>
    <property type="molecule type" value="Genomic_DNA"/>
</dbReference>
<comment type="caution">
    <text evidence="2">The sequence shown here is derived from an EMBL/GenBank/DDBJ whole genome shotgun (WGS) entry which is preliminary data.</text>
</comment>
<keyword evidence="3" id="KW-1185">Reference proteome</keyword>
<evidence type="ECO:0000256" key="1">
    <source>
        <dbReference type="SAM" id="Phobius"/>
    </source>
</evidence>
<feature type="transmembrane region" description="Helical" evidence="1">
    <location>
        <begin position="120"/>
        <end position="142"/>
    </location>
</feature>
<protein>
    <submittedName>
        <fullName evidence="2">Uncharacterized protein</fullName>
    </submittedName>
</protein>
<keyword evidence="1" id="KW-0812">Transmembrane</keyword>
<dbReference type="NCBIfam" id="NF038403">
    <property type="entry name" value="perm_prefix_1"/>
    <property type="match status" value="1"/>
</dbReference>
<name>A0ABQ3WZU5_9ACTN</name>
<feature type="transmembrane region" description="Helical" evidence="1">
    <location>
        <begin position="86"/>
        <end position="108"/>
    </location>
</feature>
<evidence type="ECO:0000313" key="2">
    <source>
        <dbReference type="EMBL" id="GID51805.1"/>
    </source>
</evidence>
<reference evidence="2 3" key="1">
    <citation type="submission" date="2021-01" db="EMBL/GenBank/DDBJ databases">
        <title>Whole genome shotgun sequence of Actinoplanes couchii NBRC 106145.</title>
        <authorList>
            <person name="Komaki H."/>
            <person name="Tamura T."/>
        </authorList>
    </citation>
    <scope>NUCLEOTIDE SEQUENCE [LARGE SCALE GENOMIC DNA]</scope>
    <source>
        <strain evidence="2 3">NBRC 106145</strain>
    </source>
</reference>
<accession>A0ABQ3WZU5</accession>
<evidence type="ECO:0000313" key="3">
    <source>
        <dbReference type="Proteomes" id="UP000612282"/>
    </source>
</evidence>
<keyword evidence="1" id="KW-0472">Membrane</keyword>
<dbReference type="RefSeq" id="WP_203792628.1">
    <property type="nucleotide sequence ID" value="NZ_BAAAQE010000090.1"/>
</dbReference>